<dbReference type="InterPro" id="IPR007248">
    <property type="entry name" value="Mpv17_PMP22"/>
</dbReference>
<dbReference type="EMBL" id="LDAU01000145">
    <property type="protein sequence ID" value="KRX03031.1"/>
    <property type="molecule type" value="Genomic_DNA"/>
</dbReference>
<dbReference type="OMA" id="INAFYIV"/>
<sequence>MSIYFYRIFGKYSNYLDSHPLTSRLISAQIIYVAGDVFAQKYFLKNDHVNWQRTFCGAFLATGVAFGVHKYIQFIHHFMESGRLISASAPKYKKVLLSVLGDQIFISPSINLFFLAGITFMLEQNLEAVKQNVQDRFIDTQLLAYRFWPFALLINFAFVPLKFRMLFQNISGFMWNSMRSYITFKKIDVSQLPDDKFINQQLVMG</sequence>
<dbReference type="Proteomes" id="UP000054937">
    <property type="component" value="Unassembled WGS sequence"/>
</dbReference>
<keyword evidence="3 6" id="KW-0812">Transmembrane</keyword>
<keyword evidence="4 6" id="KW-1133">Transmembrane helix</keyword>
<feature type="transmembrane region" description="Helical" evidence="6">
    <location>
        <begin position="95"/>
        <end position="122"/>
    </location>
</feature>
<evidence type="ECO:0008006" key="9">
    <source>
        <dbReference type="Google" id="ProtNLM"/>
    </source>
</evidence>
<keyword evidence="5 6" id="KW-0472">Membrane</keyword>
<feature type="transmembrane region" description="Helical" evidence="6">
    <location>
        <begin position="142"/>
        <end position="161"/>
    </location>
</feature>
<dbReference type="OrthoDB" id="310747at2759"/>
<evidence type="ECO:0000256" key="4">
    <source>
        <dbReference type="ARBA" id="ARBA00022989"/>
    </source>
</evidence>
<dbReference type="PANTHER" id="PTHR11266">
    <property type="entry name" value="PEROXISOMAL MEMBRANE PROTEIN 2, PXMP2 MPV17"/>
    <property type="match status" value="1"/>
</dbReference>
<comment type="caution">
    <text evidence="7">The sequence shown here is derived from an EMBL/GenBank/DDBJ whole genome shotgun (WGS) entry which is preliminary data.</text>
</comment>
<protein>
    <recommendedName>
        <fullName evidence="9">Mpv17/PMP22</fullName>
    </recommendedName>
</protein>
<reference evidence="7 8" key="1">
    <citation type="journal article" date="2015" name="Sci. Rep.">
        <title>Genome of the facultative scuticociliatosis pathogen Pseudocohnilembus persalinus provides insight into its virulence through horizontal gene transfer.</title>
        <authorList>
            <person name="Xiong J."/>
            <person name="Wang G."/>
            <person name="Cheng J."/>
            <person name="Tian M."/>
            <person name="Pan X."/>
            <person name="Warren A."/>
            <person name="Jiang C."/>
            <person name="Yuan D."/>
            <person name="Miao W."/>
        </authorList>
    </citation>
    <scope>NUCLEOTIDE SEQUENCE [LARGE SCALE GENOMIC DNA]</scope>
    <source>
        <strain evidence="7">36N120E</strain>
    </source>
</reference>
<evidence type="ECO:0000313" key="8">
    <source>
        <dbReference type="Proteomes" id="UP000054937"/>
    </source>
</evidence>
<gene>
    <name evidence="7" type="ORF">PPERSA_08106</name>
</gene>
<feature type="transmembrane region" description="Helical" evidence="6">
    <location>
        <begin position="51"/>
        <end position="74"/>
    </location>
</feature>
<evidence type="ECO:0000256" key="5">
    <source>
        <dbReference type="ARBA" id="ARBA00023136"/>
    </source>
</evidence>
<evidence type="ECO:0000256" key="2">
    <source>
        <dbReference type="ARBA" id="ARBA00006824"/>
    </source>
</evidence>
<name>A0A0V0QLJ9_PSEPJ</name>
<dbReference type="InParanoid" id="A0A0V0QLJ9"/>
<dbReference type="GO" id="GO:0005737">
    <property type="term" value="C:cytoplasm"/>
    <property type="evidence" value="ECO:0007669"/>
    <property type="project" value="TreeGrafter"/>
</dbReference>
<dbReference type="GO" id="GO:0016020">
    <property type="term" value="C:membrane"/>
    <property type="evidence" value="ECO:0007669"/>
    <property type="project" value="UniProtKB-SubCell"/>
</dbReference>
<evidence type="ECO:0000256" key="3">
    <source>
        <dbReference type="ARBA" id="ARBA00022692"/>
    </source>
</evidence>
<evidence type="ECO:0000256" key="1">
    <source>
        <dbReference type="ARBA" id="ARBA00004141"/>
    </source>
</evidence>
<comment type="similarity">
    <text evidence="2 6">Belongs to the peroxisomal membrane protein PXMP2/4 family.</text>
</comment>
<comment type="subcellular location">
    <subcellularLocation>
        <location evidence="1">Membrane</location>
        <topology evidence="1">Multi-pass membrane protein</topology>
    </subcellularLocation>
</comment>
<dbReference type="AlphaFoldDB" id="A0A0V0QLJ9"/>
<proteinExistence type="inferred from homology"/>
<evidence type="ECO:0000256" key="6">
    <source>
        <dbReference type="RuleBase" id="RU363053"/>
    </source>
</evidence>
<keyword evidence="8" id="KW-1185">Reference proteome</keyword>
<accession>A0A0V0QLJ9</accession>
<dbReference type="Pfam" id="PF04117">
    <property type="entry name" value="Mpv17_PMP22"/>
    <property type="match status" value="1"/>
</dbReference>
<organism evidence="7 8">
    <name type="scientific">Pseudocohnilembus persalinus</name>
    <name type="common">Ciliate</name>
    <dbReference type="NCBI Taxonomy" id="266149"/>
    <lineage>
        <taxon>Eukaryota</taxon>
        <taxon>Sar</taxon>
        <taxon>Alveolata</taxon>
        <taxon>Ciliophora</taxon>
        <taxon>Intramacronucleata</taxon>
        <taxon>Oligohymenophorea</taxon>
        <taxon>Scuticociliatia</taxon>
        <taxon>Philasterida</taxon>
        <taxon>Pseudocohnilembidae</taxon>
        <taxon>Pseudocohnilembus</taxon>
    </lineage>
</organism>
<evidence type="ECO:0000313" key="7">
    <source>
        <dbReference type="EMBL" id="KRX03031.1"/>
    </source>
</evidence>